<dbReference type="AlphaFoldDB" id="A0A1J6JQG3"/>
<evidence type="ECO:0000313" key="2">
    <source>
        <dbReference type="Proteomes" id="UP000187609"/>
    </source>
</evidence>
<dbReference type="Gramene" id="OIT20018">
    <property type="protein sequence ID" value="OIT20018"/>
    <property type="gene ID" value="A4A49_55354"/>
</dbReference>
<keyword evidence="2" id="KW-1185">Reference proteome</keyword>
<accession>A0A1J6JQG3</accession>
<comment type="caution">
    <text evidence="1">The sequence shown here is derived from an EMBL/GenBank/DDBJ whole genome shotgun (WGS) entry which is preliminary data.</text>
</comment>
<dbReference type="EMBL" id="MJEQ01005863">
    <property type="protein sequence ID" value="OIT20018.1"/>
    <property type="molecule type" value="Genomic_DNA"/>
</dbReference>
<organism evidence="1 2">
    <name type="scientific">Nicotiana attenuata</name>
    <name type="common">Coyote tobacco</name>
    <dbReference type="NCBI Taxonomy" id="49451"/>
    <lineage>
        <taxon>Eukaryota</taxon>
        <taxon>Viridiplantae</taxon>
        <taxon>Streptophyta</taxon>
        <taxon>Embryophyta</taxon>
        <taxon>Tracheophyta</taxon>
        <taxon>Spermatophyta</taxon>
        <taxon>Magnoliopsida</taxon>
        <taxon>eudicotyledons</taxon>
        <taxon>Gunneridae</taxon>
        <taxon>Pentapetalae</taxon>
        <taxon>asterids</taxon>
        <taxon>lamiids</taxon>
        <taxon>Solanales</taxon>
        <taxon>Solanaceae</taxon>
        <taxon>Nicotianoideae</taxon>
        <taxon>Nicotianeae</taxon>
        <taxon>Nicotiana</taxon>
    </lineage>
</organism>
<protein>
    <recommendedName>
        <fullName evidence="3">F-box associated domain-containing protein</fullName>
    </recommendedName>
</protein>
<proteinExistence type="predicted"/>
<gene>
    <name evidence="1" type="ORF">A4A49_55354</name>
</gene>
<name>A0A1J6JQG3_NICAT</name>
<reference evidence="1" key="1">
    <citation type="submission" date="2016-11" db="EMBL/GenBank/DDBJ databases">
        <title>The genome of Nicotiana attenuata.</title>
        <authorList>
            <person name="Xu S."/>
            <person name="Brockmoeller T."/>
            <person name="Gaquerel E."/>
            <person name="Navarro A."/>
            <person name="Kuhl H."/>
            <person name="Gase K."/>
            <person name="Ling Z."/>
            <person name="Zhou W."/>
            <person name="Kreitzer C."/>
            <person name="Stanke M."/>
            <person name="Tang H."/>
            <person name="Lyons E."/>
            <person name="Pandey P."/>
            <person name="Pandey S.P."/>
            <person name="Timmermann B."/>
            <person name="Baldwin I.T."/>
        </authorList>
    </citation>
    <scope>NUCLEOTIDE SEQUENCE [LARGE SCALE GENOMIC DNA]</scope>
    <source>
        <strain evidence="1">UT</strain>
    </source>
</reference>
<evidence type="ECO:0008006" key="3">
    <source>
        <dbReference type="Google" id="ProtNLM"/>
    </source>
</evidence>
<dbReference type="Proteomes" id="UP000187609">
    <property type="component" value="Unassembled WGS sequence"/>
</dbReference>
<evidence type="ECO:0000313" key="1">
    <source>
        <dbReference type="EMBL" id="OIT20018.1"/>
    </source>
</evidence>
<sequence>MFVNGKLHWDTSDDYYSNYNSKDIMSFDLADEKWETVEQPYNGEGTQFLKVGVLKSDLSVTEYKRSHIDVWVMKEYGVKES</sequence>